<dbReference type="GO" id="GO:0003700">
    <property type="term" value="F:DNA-binding transcription factor activity"/>
    <property type="evidence" value="ECO:0007669"/>
    <property type="project" value="InterPro"/>
</dbReference>
<organism evidence="6 7">
    <name type="scientific">Candidimonas nitroreducens</name>
    <dbReference type="NCBI Taxonomy" id="683354"/>
    <lineage>
        <taxon>Bacteria</taxon>
        <taxon>Pseudomonadati</taxon>
        <taxon>Pseudomonadota</taxon>
        <taxon>Betaproteobacteria</taxon>
        <taxon>Burkholderiales</taxon>
        <taxon>Alcaligenaceae</taxon>
        <taxon>Candidimonas</taxon>
    </lineage>
</organism>
<dbReference type="SUPFAM" id="SSF53850">
    <property type="entry name" value="Periplasmic binding protein-like II"/>
    <property type="match status" value="1"/>
</dbReference>
<dbReference type="CDD" id="cd05466">
    <property type="entry name" value="PBP2_LTTR_substrate"/>
    <property type="match status" value="1"/>
</dbReference>
<dbReference type="Pfam" id="PF00126">
    <property type="entry name" value="HTH_1"/>
    <property type="match status" value="1"/>
</dbReference>
<dbReference type="OrthoDB" id="8663954at2"/>
<evidence type="ECO:0000256" key="4">
    <source>
        <dbReference type="ARBA" id="ARBA00023163"/>
    </source>
</evidence>
<dbReference type="PROSITE" id="PS50931">
    <property type="entry name" value="HTH_LYSR"/>
    <property type="match status" value="1"/>
</dbReference>
<comment type="similarity">
    <text evidence="1">Belongs to the LysR transcriptional regulatory family.</text>
</comment>
<dbReference type="Proteomes" id="UP000214603">
    <property type="component" value="Unassembled WGS sequence"/>
</dbReference>
<accession>A0A225M6Y4</accession>
<dbReference type="AlphaFoldDB" id="A0A225M6Y4"/>
<keyword evidence="2" id="KW-0805">Transcription regulation</keyword>
<dbReference type="InterPro" id="IPR000847">
    <property type="entry name" value="LysR_HTH_N"/>
</dbReference>
<protein>
    <submittedName>
        <fullName evidence="6">LysR family transcriptional regulator</fullName>
    </submittedName>
</protein>
<evidence type="ECO:0000256" key="2">
    <source>
        <dbReference type="ARBA" id="ARBA00023015"/>
    </source>
</evidence>
<dbReference type="PRINTS" id="PR00039">
    <property type="entry name" value="HTHLYSR"/>
</dbReference>
<keyword evidence="7" id="KW-1185">Reference proteome</keyword>
<comment type="caution">
    <text evidence="6">The sequence shown here is derived from an EMBL/GenBank/DDBJ whole genome shotgun (WGS) entry which is preliminary data.</text>
</comment>
<proteinExistence type="inferred from homology"/>
<dbReference type="InterPro" id="IPR005119">
    <property type="entry name" value="LysR_subst-bd"/>
</dbReference>
<dbReference type="RefSeq" id="WP_088604894.1">
    <property type="nucleotide sequence ID" value="NZ_NJIH01000010.1"/>
</dbReference>
<dbReference type="Pfam" id="PF03466">
    <property type="entry name" value="LysR_substrate"/>
    <property type="match status" value="1"/>
</dbReference>
<evidence type="ECO:0000313" key="7">
    <source>
        <dbReference type="Proteomes" id="UP000214603"/>
    </source>
</evidence>
<feature type="domain" description="HTH lysR-type" evidence="5">
    <location>
        <begin position="46"/>
        <end position="103"/>
    </location>
</feature>
<evidence type="ECO:0000256" key="1">
    <source>
        <dbReference type="ARBA" id="ARBA00009437"/>
    </source>
</evidence>
<dbReference type="Gene3D" id="1.10.10.10">
    <property type="entry name" value="Winged helix-like DNA-binding domain superfamily/Winged helix DNA-binding domain"/>
    <property type="match status" value="1"/>
</dbReference>
<name>A0A225M6Y4_9BURK</name>
<keyword evidence="4" id="KW-0804">Transcription</keyword>
<gene>
    <name evidence="6" type="ORF">CEY11_18600</name>
</gene>
<evidence type="ECO:0000313" key="6">
    <source>
        <dbReference type="EMBL" id="OWT56886.1"/>
    </source>
</evidence>
<sequence>MFRRASVWLVSGKPFNTVKYISWLYSYINMYEMEVQVIRRRMGVPMNKREMSLFEAVGRTGSVTLAAAATNMSQPAASAMLKGLESKLGFALFTREKRRLALTDEARILLPEIVNALVALDNAERVAASMRGYVRTRQGLEVGAVAAVGASVLPGAIAWLKQQSPAVRVAVRTDMTLGVVGLAADQRIDVGVVIGSAAWPNVGQKTLARLAIHAVLRPDHPLASRTSLVLADFESIPYISLSRHLQIGALTARQFEAARLPFVPEIEVSQYSVACAFAERGLGVAILDSMSSIYARRHGLCVLPIECAGFLQLDIVWPLNRGLGRAARQLEEGLLRELRQTGFGQGTRA</sequence>
<dbReference type="EMBL" id="NJIH01000010">
    <property type="protein sequence ID" value="OWT56886.1"/>
    <property type="molecule type" value="Genomic_DNA"/>
</dbReference>
<dbReference type="Gene3D" id="3.40.190.290">
    <property type="match status" value="1"/>
</dbReference>
<evidence type="ECO:0000259" key="5">
    <source>
        <dbReference type="PROSITE" id="PS50931"/>
    </source>
</evidence>
<keyword evidence="3" id="KW-0238">DNA-binding</keyword>
<dbReference type="GO" id="GO:0043565">
    <property type="term" value="F:sequence-specific DNA binding"/>
    <property type="evidence" value="ECO:0007669"/>
    <property type="project" value="TreeGrafter"/>
</dbReference>
<dbReference type="InterPro" id="IPR036390">
    <property type="entry name" value="WH_DNA-bd_sf"/>
</dbReference>
<dbReference type="InterPro" id="IPR036388">
    <property type="entry name" value="WH-like_DNA-bd_sf"/>
</dbReference>
<evidence type="ECO:0000256" key="3">
    <source>
        <dbReference type="ARBA" id="ARBA00023125"/>
    </source>
</evidence>
<dbReference type="PANTHER" id="PTHR30427">
    <property type="entry name" value="TRANSCRIPTIONAL ACTIVATOR PROTEIN LYSR"/>
    <property type="match status" value="1"/>
</dbReference>
<dbReference type="SUPFAM" id="SSF46785">
    <property type="entry name" value="Winged helix' DNA-binding domain"/>
    <property type="match status" value="1"/>
</dbReference>
<reference evidence="7" key="1">
    <citation type="submission" date="2017-06" db="EMBL/GenBank/DDBJ databases">
        <title>Herbaspirillum phytohormonus sp. nov., isolated from the root nodule of Robinia pseudoacacia in lead-zinc mine.</title>
        <authorList>
            <person name="Fan M."/>
            <person name="Lin Y."/>
        </authorList>
    </citation>
    <scope>NUCLEOTIDE SEQUENCE [LARGE SCALE GENOMIC DNA]</scope>
    <source>
        <strain evidence="7">SC-089</strain>
    </source>
</reference>
<dbReference type="GO" id="GO:0010628">
    <property type="term" value="P:positive regulation of gene expression"/>
    <property type="evidence" value="ECO:0007669"/>
    <property type="project" value="TreeGrafter"/>
</dbReference>
<dbReference type="PANTHER" id="PTHR30427:SF1">
    <property type="entry name" value="TRANSCRIPTIONAL ACTIVATOR PROTEIN LYSR"/>
    <property type="match status" value="1"/>
</dbReference>